<keyword evidence="2" id="KW-1185">Reference proteome</keyword>
<accession>A0AAX3BEW2</accession>
<name>A0AAX3BEW2_9SPIR</name>
<evidence type="ECO:0000313" key="1">
    <source>
        <dbReference type="EMBL" id="URA10736.1"/>
    </source>
</evidence>
<dbReference type="RefSeq" id="WP_271435865.1">
    <property type="nucleotide sequence ID" value="NZ_CP073355.1"/>
</dbReference>
<sequence>MKALIHLSFRALGCKLGYENGEWHTTESYRFALGGGPGIEVILYDHFVYTLGGGYAFFAVLQNNKETRVDVNFTFEVSAGYLF</sequence>
<reference evidence="1" key="1">
    <citation type="submission" date="2021-04" db="EMBL/GenBank/DDBJ databases">
        <authorList>
            <person name="Postec A."/>
        </authorList>
    </citation>
    <scope>NUCLEOTIDE SEQUENCE</scope>
    <source>
        <strain evidence="1">F1F22</strain>
    </source>
</reference>
<organism evidence="1 2">
    <name type="scientific">Thermospira aquatica</name>
    <dbReference type="NCBI Taxonomy" id="2828656"/>
    <lineage>
        <taxon>Bacteria</taxon>
        <taxon>Pseudomonadati</taxon>
        <taxon>Spirochaetota</taxon>
        <taxon>Spirochaetia</taxon>
        <taxon>Brevinematales</taxon>
        <taxon>Thermospiraceae</taxon>
        <taxon>Thermospira</taxon>
    </lineage>
</organism>
<evidence type="ECO:0000313" key="2">
    <source>
        <dbReference type="Proteomes" id="UP001056539"/>
    </source>
</evidence>
<dbReference type="EMBL" id="CP073355">
    <property type="protein sequence ID" value="URA10736.1"/>
    <property type="molecule type" value="Genomic_DNA"/>
</dbReference>
<dbReference type="Proteomes" id="UP001056539">
    <property type="component" value="Chromosome"/>
</dbReference>
<proteinExistence type="predicted"/>
<reference evidence="1" key="2">
    <citation type="submission" date="2022-06" db="EMBL/GenBank/DDBJ databases">
        <title>Thermospira aquatica gen. nov., sp. nov.</title>
        <authorList>
            <person name="Ben Ali Gam Z."/>
            <person name="Labat M."/>
        </authorList>
    </citation>
    <scope>NUCLEOTIDE SEQUENCE</scope>
    <source>
        <strain evidence="1">F1F22</strain>
    </source>
</reference>
<gene>
    <name evidence="1" type="ORF">KDW03_02735</name>
</gene>
<dbReference type="KEGG" id="taqu:KDW03_02735"/>
<evidence type="ECO:0008006" key="3">
    <source>
        <dbReference type="Google" id="ProtNLM"/>
    </source>
</evidence>
<dbReference type="AlphaFoldDB" id="A0AAX3BEW2"/>
<protein>
    <recommendedName>
        <fullName evidence="3">Outer membrane protein beta-barrel domain-containing protein</fullName>
    </recommendedName>
</protein>